<gene>
    <name evidence="6" type="ORF">G3M48_007284</name>
</gene>
<keyword evidence="7" id="KW-1185">Reference proteome</keyword>
<dbReference type="PANTHER" id="PTHR15321:SF3">
    <property type="entry name" value="TP53-BINDING PROTEIN 1"/>
    <property type="match status" value="1"/>
</dbReference>
<evidence type="ECO:0000259" key="5">
    <source>
        <dbReference type="PROSITE" id="PS50172"/>
    </source>
</evidence>
<reference evidence="6 7" key="1">
    <citation type="submission" date="2020-02" db="EMBL/GenBank/DDBJ databases">
        <title>Comparative genomics of the hypocrealean fungal genus Beauvera.</title>
        <authorList>
            <person name="Showalter D.N."/>
            <person name="Bushley K.E."/>
            <person name="Rehner S.A."/>
        </authorList>
    </citation>
    <scope>NUCLEOTIDE SEQUENCE [LARGE SCALE GENOMIC DNA]</scope>
    <source>
        <strain evidence="6 7">ARSEF4384</strain>
    </source>
</reference>
<protein>
    <recommendedName>
        <fullName evidence="5">BRCT domain-containing protein</fullName>
    </recommendedName>
</protein>
<accession>A0AAW0RMH3</accession>
<evidence type="ECO:0000256" key="1">
    <source>
        <dbReference type="ARBA" id="ARBA00004123"/>
    </source>
</evidence>
<evidence type="ECO:0000313" key="6">
    <source>
        <dbReference type="EMBL" id="KAK8143412.1"/>
    </source>
</evidence>
<evidence type="ECO:0000256" key="4">
    <source>
        <dbReference type="SAM" id="MobiDB-lite"/>
    </source>
</evidence>
<organism evidence="6 7">
    <name type="scientific">Beauveria asiatica</name>
    <dbReference type="NCBI Taxonomy" id="1069075"/>
    <lineage>
        <taxon>Eukaryota</taxon>
        <taxon>Fungi</taxon>
        <taxon>Dikarya</taxon>
        <taxon>Ascomycota</taxon>
        <taxon>Pezizomycotina</taxon>
        <taxon>Sordariomycetes</taxon>
        <taxon>Hypocreomycetidae</taxon>
        <taxon>Hypocreales</taxon>
        <taxon>Cordycipitaceae</taxon>
        <taxon>Beauveria</taxon>
    </lineage>
</organism>
<feature type="compositionally biased region" description="Polar residues" evidence="4">
    <location>
        <begin position="633"/>
        <end position="644"/>
    </location>
</feature>
<feature type="region of interest" description="Disordered" evidence="4">
    <location>
        <begin position="475"/>
        <end position="512"/>
    </location>
</feature>
<dbReference type="InterPro" id="IPR001357">
    <property type="entry name" value="BRCT_dom"/>
</dbReference>
<dbReference type="GO" id="GO:0042393">
    <property type="term" value="F:histone binding"/>
    <property type="evidence" value="ECO:0007669"/>
    <property type="project" value="TreeGrafter"/>
</dbReference>
<feature type="domain" description="BRCT" evidence="5">
    <location>
        <begin position="803"/>
        <end position="921"/>
    </location>
</feature>
<dbReference type="GO" id="GO:0045944">
    <property type="term" value="P:positive regulation of transcription by RNA polymerase II"/>
    <property type="evidence" value="ECO:0007669"/>
    <property type="project" value="TreeGrafter"/>
</dbReference>
<proteinExistence type="predicted"/>
<name>A0AAW0RMH3_9HYPO</name>
<feature type="compositionally biased region" description="Polar residues" evidence="4">
    <location>
        <begin position="208"/>
        <end position="217"/>
    </location>
</feature>
<feature type="region of interest" description="Disordered" evidence="4">
    <location>
        <begin position="389"/>
        <end position="434"/>
    </location>
</feature>
<dbReference type="InterPro" id="IPR047252">
    <property type="entry name" value="TP53BP1-like"/>
</dbReference>
<sequence length="1082" mass="118097">MMVSQPTTKTSPECRQESQDSQLILEALRAELGVRLSADSPIQRPSLTCPDNDADCYRGHDCKRPKPSHPHESQAQAPECLSMTQCEQAAYRSFTVPAPPPPPNTRPRTVKQEPTESRPNLKLMHDAEHRDDGPETQLPDTLLPDAVLPPATQAAGDGEVGLPSPHASQPSGGTRKETSQQTPTQVNDGRDYDKGYDVPSSEPIVNIGDTQASNFQGQMLEEDGTGAVNFGNLNDVPRQSSQVSEDGGFENARGGWRLSDDTQQNSIHTQTPYKNKDLPPPETPALSKNPFAPQDGPVAFGAAPAPLGGTQLFGQTQLLTSAVKNSPTSSRPSPNVYNSIPFEFAETSPLKNRANVSSPTQYRSLSPQHVQEIPATVLKGPRMSIITEETPTSSRGIKEDRIPESPTRPRSRERQPLAHYVPMQQSQARKTSSDSVDAALSFDGDPHDTVEQLERRRRIERKRARAGEELEKIAFSRPTRINDRGEATGKRRRLEQNSQSIDQKDERTPINPLDAVALRCSNPQSLESTKATPREDDDAAEEIANVRTSISAHNQNVTDIADYDMIPATSPVQLTPADEAHRAGTPASEPELPILRDEQLALSSGEPSSLPPLNSRRKTYGRYSRRCRRNLVLDSSTSHASTRVESSRRDAAEDDVPIEKAIPSSEGQTPIATRSKSKKQIPRTPLQPSGEEPPTTASSLSVMSHTPNPSSKTTPATKESVVSKCLDVETGQVLTPSRSLRRRVIEKESVMPQPPLSSRNLRATKRLHGELQSSGQPRTPSDTGANTTFTQRICQNLDAVYREERHLFEGMVFAISVASDRAKLENRIVQAGGIALQDGFQELFQSLPSMTLTDGVSDDNMDLVLSQRGIESGFTALIADGHSRKAKYMQALALGLPCLAQQWITACLNKGALIDWQPYLLCAGTSAVLGNAFRSRCLLPYPAATALLADTIDQRPRLLHDQSVLVVMDGKKARSEAKQPYIFLCQALGPSITRVATVEQGRAALAERAKGSRPFTWLYIDKSTGTAEAVLAPPAVARSKKKKKKTTAATQGSTGVRILHDELIVQSLILGRIVEPDEEDSF</sequence>
<keyword evidence="3" id="KW-0539">Nucleus</keyword>
<feature type="compositionally biased region" description="Polar residues" evidence="4">
    <location>
        <begin position="1"/>
        <end position="11"/>
    </location>
</feature>
<dbReference type="InterPro" id="IPR047249">
    <property type="entry name" value="BRCT_p53bp1-like_rpt1"/>
</dbReference>
<dbReference type="PANTHER" id="PTHR15321">
    <property type="entry name" value="TUMOR SUPPRESSOR P53-BINDING PROTEIN 1"/>
    <property type="match status" value="1"/>
</dbReference>
<feature type="region of interest" description="Disordered" evidence="4">
    <location>
        <begin position="603"/>
        <end position="622"/>
    </location>
</feature>
<evidence type="ECO:0000256" key="2">
    <source>
        <dbReference type="ARBA" id="ARBA00022763"/>
    </source>
</evidence>
<dbReference type="InterPro" id="IPR036420">
    <property type="entry name" value="BRCT_dom_sf"/>
</dbReference>
<comment type="caution">
    <text evidence="6">The sequence shown here is derived from an EMBL/GenBank/DDBJ whole genome shotgun (WGS) entry which is preliminary data.</text>
</comment>
<dbReference type="CDD" id="cd17745">
    <property type="entry name" value="BRCT_p53bp1_rpt1"/>
    <property type="match status" value="1"/>
</dbReference>
<evidence type="ECO:0000313" key="7">
    <source>
        <dbReference type="Proteomes" id="UP001397290"/>
    </source>
</evidence>
<feature type="region of interest" description="Disordered" evidence="4">
    <location>
        <begin position="1"/>
        <end position="20"/>
    </location>
</feature>
<feature type="compositionally biased region" description="Low complexity" evidence="4">
    <location>
        <begin position="603"/>
        <end position="614"/>
    </location>
</feature>
<dbReference type="SUPFAM" id="SSF52113">
    <property type="entry name" value="BRCT domain"/>
    <property type="match status" value="1"/>
</dbReference>
<feature type="compositionally biased region" description="Basic and acidic residues" evidence="4">
    <location>
        <begin position="475"/>
        <end position="489"/>
    </location>
</feature>
<keyword evidence="2" id="KW-0227">DNA damage</keyword>
<evidence type="ECO:0000256" key="3">
    <source>
        <dbReference type="ARBA" id="ARBA00023242"/>
    </source>
</evidence>
<dbReference type="GO" id="GO:0005634">
    <property type="term" value="C:nucleus"/>
    <property type="evidence" value="ECO:0007669"/>
    <property type="project" value="UniProtKB-SubCell"/>
</dbReference>
<dbReference type="GO" id="GO:0000077">
    <property type="term" value="P:DNA damage checkpoint signaling"/>
    <property type="evidence" value="ECO:0007669"/>
    <property type="project" value="TreeGrafter"/>
</dbReference>
<feature type="region of interest" description="Disordered" evidence="4">
    <location>
        <begin position="37"/>
        <end position="77"/>
    </location>
</feature>
<dbReference type="EMBL" id="JAAHCF010000516">
    <property type="protein sequence ID" value="KAK8143412.1"/>
    <property type="molecule type" value="Genomic_DNA"/>
</dbReference>
<feature type="compositionally biased region" description="Polar residues" evidence="4">
    <location>
        <begin position="695"/>
        <end position="717"/>
    </location>
</feature>
<feature type="region of interest" description="Disordered" evidence="4">
    <location>
        <begin position="94"/>
        <end position="303"/>
    </location>
</feature>
<feature type="region of interest" description="Disordered" evidence="4">
    <location>
        <begin position="631"/>
        <end position="720"/>
    </location>
</feature>
<dbReference type="PROSITE" id="PS50172">
    <property type="entry name" value="BRCT"/>
    <property type="match status" value="1"/>
</dbReference>
<feature type="compositionally biased region" description="Polar residues" evidence="4">
    <location>
        <begin position="261"/>
        <end position="273"/>
    </location>
</feature>
<dbReference type="SMART" id="SM00292">
    <property type="entry name" value="BRCT"/>
    <property type="match status" value="1"/>
</dbReference>
<feature type="compositionally biased region" description="Basic and acidic residues" evidence="4">
    <location>
        <begin position="123"/>
        <end position="133"/>
    </location>
</feature>
<dbReference type="AlphaFoldDB" id="A0AAW0RMH3"/>
<dbReference type="Gene3D" id="3.40.50.10190">
    <property type="entry name" value="BRCT domain"/>
    <property type="match status" value="1"/>
</dbReference>
<feature type="compositionally biased region" description="Polar residues" evidence="4">
    <location>
        <begin position="423"/>
        <end position="434"/>
    </location>
</feature>
<feature type="compositionally biased region" description="Basic and acidic residues" evidence="4">
    <location>
        <begin position="55"/>
        <end position="72"/>
    </location>
</feature>
<feature type="compositionally biased region" description="Polar residues" evidence="4">
    <location>
        <begin position="665"/>
        <end position="674"/>
    </location>
</feature>
<dbReference type="Proteomes" id="UP001397290">
    <property type="component" value="Unassembled WGS sequence"/>
</dbReference>
<comment type="subcellular location">
    <subcellularLocation>
        <location evidence="1">Nucleus</location>
    </subcellularLocation>
</comment>